<comment type="caution">
    <text evidence="2">The sequence shown here is derived from an EMBL/GenBank/DDBJ whole genome shotgun (WGS) entry which is preliminary data.</text>
</comment>
<proteinExistence type="predicted"/>
<evidence type="ECO:0000256" key="1">
    <source>
        <dbReference type="SAM" id="MobiDB-lite"/>
    </source>
</evidence>
<gene>
    <name evidence="2" type="ORF">Tci_915569</name>
</gene>
<accession>A0A699WBK4</accession>
<sequence>MNNDKVIAPGMFRINLSTTSREAKKEPNTDRASDRTKLITISQPPVFTR</sequence>
<reference evidence="2" key="1">
    <citation type="journal article" date="2019" name="Sci. Rep.">
        <title>Draft genome of Tanacetum cinerariifolium, the natural source of mosquito coil.</title>
        <authorList>
            <person name="Yamashiro T."/>
            <person name="Shiraishi A."/>
            <person name="Satake H."/>
            <person name="Nakayama K."/>
        </authorList>
    </citation>
    <scope>NUCLEOTIDE SEQUENCE</scope>
</reference>
<name>A0A699WBK4_TANCI</name>
<dbReference type="AlphaFoldDB" id="A0A699WBK4"/>
<feature type="compositionally biased region" description="Polar residues" evidence="1">
    <location>
        <begin position="39"/>
        <end position="49"/>
    </location>
</feature>
<feature type="compositionally biased region" description="Basic and acidic residues" evidence="1">
    <location>
        <begin position="21"/>
        <end position="37"/>
    </location>
</feature>
<feature type="region of interest" description="Disordered" evidence="1">
    <location>
        <begin position="18"/>
        <end position="49"/>
    </location>
</feature>
<protein>
    <submittedName>
        <fullName evidence="2">Uncharacterized protein</fullName>
    </submittedName>
</protein>
<feature type="non-terminal residue" evidence="2">
    <location>
        <position position="49"/>
    </location>
</feature>
<evidence type="ECO:0000313" key="2">
    <source>
        <dbReference type="EMBL" id="GFD43600.1"/>
    </source>
</evidence>
<organism evidence="2">
    <name type="scientific">Tanacetum cinerariifolium</name>
    <name type="common">Dalmatian daisy</name>
    <name type="synonym">Chrysanthemum cinerariifolium</name>
    <dbReference type="NCBI Taxonomy" id="118510"/>
    <lineage>
        <taxon>Eukaryota</taxon>
        <taxon>Viridiplantae</taxon>
        <taxon>Streptophyta</taxon>
        <taxon>Embryophyta</taxon>
        <taxon>Tracheophyta</taxon>
        <taxon>Spermatophyta</taxon>
        <taxon>Magnoliopsida</taxon>
        <taxon>eudicotyledons</taxon>
        <taxon>Gunneridae</taxon>
        <taxon>Pentapetalae</taxon>
        <taxon>asterids</taxon>
        <taxon>campanulids</taxon>
        <taxon>Asterales</taxon>
        <taxon>Asteraceae</taxon>
        <taxon>Asteroideae</taxon>
        <taxon>Anthemideae</taxon>
        <taxon>Anthemidinae</taxon>
        <taxon>Tanacetum</taxon>
    </lineage>
</organism>
<dbReference type="EMBL" id="BKCJ011601201">
    <property type="protein sequence ID" value="GFD43600.1"/>
    <property type="molecule type" value="Genomic_DNA"/>
</dbReference>